<evidence type="ECO:0000313" key="1">
    <source>
        <dbReference type="EMBL" id="DAD71186.1"/>
    </source>
</evidence>
<accession>A0A8S5LMQ6</accession>
<sequence>MPNINIIVREKIAQAVGDTHIVCGNSDYIAVFDFDTEWDAYETKTARFIWNGKYTDVVFTGTKCPVPVITGAFGVLVGVYAGDLHTTTAATVDTEISILCRNGLPADPPPDVYAQIIAKLNGMASPEWKDIQDKPFTALGDGLSVDKENKLSVSGKIDAPQTAAVGEVLTVEEVDEDGKPVKWKTEKNVSNNDFVVDVIQKNGIWTSSKTILEIYDAYRAGLRVFALINGNVIIPLNRSGDSYFVFIGFANMNGYNKCTISDYGTGVNVMWSNTVPEVGWGNITDYFFDEQAFLMCVHDNYAPGGGGLMHYKYGKSSVTTGYRLLALDGNSYDVSYDRRYRELTVKKVLSPLFAPTTAQVGQIVKVKAVDDTGKITETEAVDFPKQKSLKWVTVHASTLTEETTEIVVSTDADGKAIADYNPVGLTLIVSTPADATQTDNNGAPWVYPSATKADNVIRAIGSIAGWKTIARDSVFLFFGGSSAMICTGNMNMQLATYKVDGYSLDGVKAMLNGNANHFPAGTHVEVSILCEVTE</sequence>
<name>A0A8S5LMQ6_9CAUD</name>
<dbReference type="EMBL" id="BK015877">
    <property type="protein sequence ID" value="DAD71186.1"/>
    <property type="molecule type" value="Genomic_DNA"/>
</dbReference>
<reference evidence="1" key="1">
    <citation type="journal article" date="2021" name="Proc. Natl. Acad. Sci. U.S.A.">
        <title>A Catalog of Tens of Thousands of Viruses from Human Metagenomes Reveals Hidden Associations with Chronic Diseases.</title>
        <authorList>
            <person name="Tisza M.J."/>
            <person name="Buck C.B."/>
        </authorList>
    </citation>
    <scope>NUCLEOTIDE SEQUENCE</scope>
    <source>
        <strain evidence="1">CtkyH28</strain>
    </source>
</reference>
<protein>
    <submittedName>
        <fullName evidence="1">Uncharacterized protein</fullName>
    </submittedName>
</protein>
<proteinExistence type="predicted"/>
<organism evidence="1">
    <name type="scientific">Siphoviridae sp. ctkyH28</name>
    <dbReference type="NCBI Taxonomy" id="2827585"/>
    <lineage>
        <taxon>Viruses</taxon>
        <taxon>Duplodnaviria</taxon>
        <taxon>Heunggongvirae</taxon>
        <taxon>Uroviricota</taxon>
        <taxon>Caudoviricetes</taxon>
    </lineage>
</organism>